<dbReference type="Pfam" id="PF00389">
    <property type="entry name" value="2-Hacid_dh"/>
    <property type="match status" value="1"/>
</dbReference>
<feature type="domain" description="Cytidyltransferase-like" evidence="5">
    <location>
        <begin position="43"/>
        <end position="139"/>
    </location>
</feature>
<dbReference type="PROSITE" id="PS00065">
    <property type="entry name" value="D_2_HYDROXYACID_DH_1"/>
    <property type="match status" value="1"/>
</dbReference>
<dbReference type="InterPro" id="IPR036291">
    <property type="entry name" value="NAD(P)-bd_dom_sf"/>
</dbReference>
<dbReference type="PANTHER" id="PTHR42938">
    <property type="entry name" value="FORMATE DEHYDROGENASE 1"/>
    <property type="match status" value="1"/>
</dbReference>
<dbReference type="InterPro" id="IPR006139">
    <property type="entry name" value="D-isomer_2_OHA_DH_cat_dom"/>
</dbReference>
<dbReference type="Pfam" id="PF01467">
    <property type="entry name" value="CTP_transf_like"/>
    <property type="match status" value="1"/>
</dbReference>
<feature type="region of interest" description="Disordered" evidence="3">
    <location>
        <begin position="846"/>
        <end position="879"/>
    </location>
</feature>
<feature type="domain" description="D-isomer specific 2-hydroxyacid dehydrogenase NAD-binding" evidence="6">
    <location>
        <begin position="286"/>
        <end position="476"/>
    </location>
</feature>
<keyword evidence="8" id="KW-1185">Reference proteome</keyword>
<comment type="caution">
    <text evidence="7">The sequence shown here is derived from an EMBL/GenBank/DDBJ whole genome shotgun (WGS) entry which is preliminary data.</text>
</comment>
<dbReference type="Proteomes" id="UP000316759">
    <property type="component" value="Unassembled WGS sequence"/>
</dbReference>
<dbReference type="STRING" id="46835.A0A504Z2K1"/>
<protein>
    <submittedName>
        <fullName evidence="7">D-3-phosphoglycerate dehydrogenase</fullName>
    </submittedName>
</protein>
<name>A0A504Z2K1_FASGI</name>
<feature type="compositionally biased region" description="Low complexity" evidence="3">
    <location>
        <begin position="775"/>
        <end position="791"/>
    </location>
</feature>
<evidence type="ECO:0000259" key="4">
    <source>
        <dbReference type="Pfam" id="PF00389"/>
    </source>
</evidence>
<proteinExistence type="predicted"/>
<feature type="compositionally biased region" description="Polar residues" evidence="3">
    <location>
        <begin position="858"/>
        <end position="870"/>
    </location>
</feature>
<dbReference type="SUPFAM" id="SSF52283">
    <property type="entry name" value="Formate/glycerate dehydrogenase catalytic domain-like"/>
    <property type="match status" value="1"/>
</dbReference>
<dbReference type="SUPFAM" id="SSF52374">
    <property type="entry name" value="Nucleotidylyl transferase"/>
    <property type="match status" value="1"/>
</dbReference>
<accession>A0A504Z2K1</accession>
<sequence>MCMKSFYSRSSSIHLHTHAFLCCFQLTRLSVDFSLLDVFPPTAVSNDADLHRYKGRTVMNETERYEAVRHCRYVDEVVTDAPWSITEDFLQKHKIDFVAHDDIPYASEDSEDIYKPLKDAGMFVTTQRTEGISTTDVIGRIVRDYDTYLRRNLRRGLSRKDLNISYMKMSSIKCPAVVVADHVVDAALMRLAEDSFDVHNLCDSGIHEKRLVEILTRLSAVALIVRSATRVTASVLRIASGSGLRVVARAGVGVDNIDYEAAKIYGVLVVNAPEGNTISAVEHTCALMMALARQFPASLFQQPSDWRAIRERVTGDSAPFPITELYGKTLGVIGVGRIGSAVGQRMHAFGMRVVGCDPSFTSSDHVSERPVWLSALLDLKVLLPQIDYLTVHIPLLPQTKGLLNAETLALCRPGFRIINCSRGGIVQESALLSALDSGHCAAAALDVFEHEPLVPSDPVARQLRVHQSVLLTPHVGASSQEAQVRVAIEVADAIRALNASPNVPRCGLEGAVNINSLGKQCRLLFPSWLNSFGPSEAHNPLYLASAVHYMLTQLHADTIFLSHLDKLATLICRITICVPPTTDKWSETKLFLAELIAHVCRKTPKDSDPFYLSSIFLRPDLHRSHSSIEDPVNGAITMTWTTGETVWESICTVLFVHSVSCLEAAERQLFGDVDRPWQLVVSIQSQSAEVIPLTLNTKEKRLQFQDNLENMMKRGSSFIQNMDNKRREIVDHLEYISHDIVRSFMHFFGSDGRLRSWLSKRRSALNYSEDRCLTSSSESIGCSSSGSSTSEPGRRQKFSGKQNSQGSRISRKRNASTVMLDELKHNPDNSLPSTNFVEEEDFVVSEPEMPSYDRPIQTRRSLNSYRSSMTARKMRKLSA</sequence>
<dbReference type="CDD" id="cd12173">
    <property type="entry name" value="PGDH_4"/>
    <property type="match status" value="1"/>
</dbReference>
<evidence type="ECO:0000259" key="6">
    <source>
        <dbReference type="Pfam" id="PF02826"/>
    </source>
</evidence>
<evidence type="ECO:0000256" key="3">
    <source>
        <dbReference type="SAM" id="MobiDB-lite"/>
    </source>
</evidence>
<dbReference type="EMBL" id="SUNJ01004760">
    <property type="protein sequence ID" value="TPP64188.1"/>
    <property type="molecule type" value="Genomic_DNA"/>
</dbReference>
<dbReference type="OrthoDB" id="17102at2759"/>
<dbReference type="SUPFAM" id="SSF51735">
    <property type="entry name" value="NAD(P)-binding Rossmann-fold domains"/>
    <property type="match status" value="1"/>
</dbReference>
<feature type="domain" description="D-isomer specific 2-hydroxyacid dehydrogenase catalytic" evidence="4">
    <location>
        <begin position="177"/>
        <end position="500"/>
    </location>
</feature>
<feature type="region of interest" description="Disordered" evidence="3">
    <location>
        <begin position="775"/>
        <end position="815"/>
    </location>
</feature>
<dbReference type="InterPro" id="IPR006140">
    <property type="entry name" value="D-isomer_DH_NAD-bd"/>
</dbReference>
<reference evidence="7 8" key="1">
    <citation type="submission" date="2019-04" db="EMBL/GenBank/DDBJ databases">
        <title>Annotation for the trematode Fasciola gigantica.</title>
        <authorList>
            <person name="Choi Y.-J."/>
        </authorList>
    </citation>
    <scope>NUCLEOTIDE SEQUENCE [LARGE SCALE GENOMIC DNA]</scope>
    <source>
        <strain evidence="7">Uganda_cow_1</strain>
    </source>
</reference>
<dbReference type="AlphaFoldDB" id="A0A504Z2K1"/>
<evidence type="ECO:0000256" key="2">
    <source>
        <dbReference type="ARBA" id="ARBA00023027"/>
    </source>
</evidence>
<dbReference type="Gene3D" id="3.40.50.620">
    <property type="entry name" value="HUPs"/>
    <property type="match status" value="1"/>
</dbReference>
<gene>
    <name evidence="7" type="ORF">FGIG_09483</name>
</gene>
<evidence type="ECO:0000256" key="1">
    <source>
        <dbReference type="ARBA" id="ARBA00023002"/>
    </source>
</evidence>
<keyword evidence="1" id="KW-0560">Oxidoreductase</keyword>
<feature type="compositionally biased region" description="Polar residues" evidence="3">
    <location>
        <begin position="799"/>
        <end position="808"/>
    </location>
</feature>
<dbReference type="InterPro" id="IPR029752">
    <property type="entry name" value="D-isomer_DH_CS1"/>
</dbReference>
<evidence type="ECO:0000313" key="7">
    <source>
        <dbReference type="EMBL" id="TPP64188.1"/>
    </source>
</evidence>
<dbReference type="InterPro" id="IPR014729">
    <property type="entry name" value="Rossmann-like_a/b/a_fold"/>
</dbReference>
<organism evidence="7 8">
    <name type="scientific">Fasciola gigantica</name>
    <name type="common">Giant liver fluke</name>
    <dbReference type="NCBI Taxonomy" id="46835"/>
    <lineage>
        <taxon>Eukaryota</taxon>
        <taxon>Metazoa</taxon>
        <taxon>Spiralia</taxon>
        <taxon>Lophotrochozoa</taxon>
        <taxon>Platyhelminthes</taxon>
        <taxon>Trematoda</taxon>
        <taxon>Digenea</taxon>
        <taxon>Plagiorchiida</taxon>
        <taxon>Echinostomata</taxon>
        <taxon>Echinostomatoidea</taxon>
        <taxon>Fasciolidae</taxon>
        <taxon>Fasciola</taxon>
    </lineage>
</organism>
<dbReference type="GO" id="GO:0051287">
    <property type="term" value="F:NAD binding"/>
    <property type="evidence" value="ECO:0007669"/>
    <property type="project" value="InterPro"/>
</dbReference>
<dbReference type="PANTHER" id="PTHR42938:SF9">
    <property type="entry name" value="FORMATE DEHYDROGENASE 1"/>
    <property type="match status" value="1"/>
</dbReference>
<evidence type="ECO:0000313" key="8">
    <source>
        <dbReference type="Proteomes" id="UP000316759"/>
    </source>
</evidence>
<dbReference type="InterPro" id="IPR004821">
    <property type="entry name" value="Cyt_trans-like"/>
</dbReference>
<dbReference type="Pfam" id="PF02826">
    <property type="entry name" value="2-Hacid_dh_C"/>
    <property type="match status" value="1"/>
</dbReference>
<evidence type="ECO:0000259" key="5">
    <source>
        <dbReference type="Pfam" id="PF01467"/>
    </source>
</evidence>
<keyword evidence="2" id="KW-0520">NAD</keyword>
<dbReference type="Gene3D" id="3.40.50.720">
    <property type="entry name" value="NAD(P)-binding Rossmann-like Domain"/>
    <property type="match status" value="2"/>
</dbReference>
<dbReference type="GO" id="GO:0016616">
    <property type="term" value="F:oxidoreductase activity, acting on the CH-OH group of donors, NAD or NADP as acceptor"/>
    <property type="evidence" value="ECO:0007669"/>
    <property type="project" value="InterPro"/>
</dbReference>